<dbReference type="EMBL" id="CM017875">
    <property type="protein sequence ID" value="KAG1338475.1"/>
    <property type="molecule type" value="Genomic_DNA"/>
</dbReference>
<sequence length="131" mass="15159">MEQDRSTRGQKKEKEKRKKGYGTLLLRSTDPCTERREGEMTKKRNIERATRRIMKVGKAGSRWRKAGDGGDGSSWKFEIKQIVERMEATVGDGSEGKKKKKKRVITVQNIRPVLDHAWLARLQPRLYCVTL</sequence>
<comment type="caution">
    <text evidence="2">The sequence shown here is derived from an EMBL/GenBank/DDBJ whole genome shotgun (WGS) entry which is preliminary data.</text>
</comment>
<dbReference type="AlphaFoldDB" id="A0A8K0I5X2"/>
<proteinExistence type="predicted"/>
<reference evidence="2" key="2">
    <citation type="submission" date="2019-07" db="EMBL/GenBank/DDBJ databases">
        <authorList>
            <person name="Yang Y."/>
            <person name="Bocs S."/>
            <person name="Baudouin L."/>
        </authorList>
    </citation>
    <scope>NUCLEOTIDE SEQUENCE</scope>
    <source>
        <tissue evidence="2">Spear leaf of Hainan Tall coconut</tissue>
    </source>
</reference>
<name>A0A8K0I5X2_COCNU</name>
<protein>
    <submittedName>
        <fullName evidence="2">Uncharacterized protein</fullName>
    </submittedName>
</protein>
<evidence type="ECO:0000313" key="2">
    <source>
        <dbReference type="EMBL" id="KAG1338475.1"/>
    </source>
</evidence>
<accession>A0A8K0I5X2</accession>
<reference evidence="2" key="1">
    <citation type="journal article" date="2017" name="Gigascience">
        <title>The genome draft of coconut (Cocos nucifera).</title>
        <authorList>
            <person name="Xiao Y."/>
            <person name="Xu P."/>
            <person name="Fan H."/>
            <person name="Baudouin L."/>
            <person name="Xia W."/>
            <person name="Bocs S."/>
            <person name="Xu J."/>
            <person name="Li Q."/>
            <person name="Guo A."/>
            <person name="Zhou L."/>
            <person name="Li J."/>
            <person name="Wu Y."/>
            <person name="Ma Z."/>
            <person name="Armero A."/>
            <person name="Issali A.E."/>
            <person name="Liu N."/>
            <person name="Peng M."/>
            <person name="Yang Y."/>
        </authorList>
    </citation>
    <scope>NUCLEOTIDE SEQUENCE</scope>
    <source>
        <tissue evidence="2">Spear leaf of Hainan Tall coconut</tissue>
    </source>
</reference>
<feature type="region of interest" description="Disordered" evidence="1">
    <location>
        <begin position="1"/>
        <end position="45"/>
    </location>
</feature>
<dbReference type="Proteomes" id="UP000797356">
    <property type="component" value="Chromosome 4"/>
</dbReference>
<feature type="compositionally biased region" description="Basic and acidic residues" evidence="1">
    <location>
        <begin position="1"/>
        <end position="13"/>
    </location>
</feature>
<gene>
    <name evidence="2" type="ORF">COCNU_04G007810</name>
</gene>
<evidence type="ECO:0000313" key="3">
    <source>
        <dbReference type="Proteomes" id="UP000797356"/>
    </source>
</evidence>
<keyword evidence="3" id="KW-1185">Reference proteome</keyword>
<feature type="compositionally biased region" description="Basic and acidic residues" evidence="1">
    <location>
        <begin position="32"/>
        <end position="45"/>
    </location>
</feature>
<organism evidence="2 3">
    <name type="scientific">Cocos nucifera</name>
    <name type="common">Coconut palm</name>
    <dbReference type="NCBI Taxonomy" id="13894"/>
    <lineage>
        <taxon>Eukaryota</taxon>
        <taxon>Viridiplantae</taxon>
        <taxon>Streptophyta</taxon>
        <taxon>Embryophyta</taxon>
        <taxon>Tracheophyta</taxon>
        <taxon>Spermatophyta</taxon>
        <taxon>Magnoliopsida</taxon>
        <taxon>Liliopsida</taxon>
        <taxon>Arecaceae</taxon>
        <taxon>Arecoideae</taxon>
        <taxon>Cocoseae</taxon>
        <taxon>Attaleinae</taxon>
        <taxon>Cocos</taxon>
    </lineage>
</organism>
<evidence type="ECO:0000256" key="1">
    <source>
        <dbReference type="SAM" id="MobiDB-lite"/>
    </source>
</evidence>